<feature type="domain" description="Tyr recombinase" evidence="10">
    <location>
        <begin position="103"/>
        <end position="277"/>
    </location>
</feature>
<evidence type="ECO:0000256" key="6">
    <source>
        <dbReference type="ARBA" id="ARBA00023125"/>
    </source>
</evidence>
<evidence type="ECO:0000256" key="7">
    <source>
        <dbReference type="ARBA" id="ARBA00023172"/>
    </source>
</evidence>
<dbReference type="InterPro" id="IPR050090">
    <property type="entry name" value="Tyrosine_recombinase_XerCD"/>
</dbReference>
<evidence type="ECO:0000256" key="8">
    <source>
        <dbReference type="ARBA" id="ARBA00023306"/>
    </source>
</evidence>
<evidence type="ECO:0000256" key="1">
    <source>
        <dbReference type="ARBA" id="ARBA00004496"/>
    </source>
</evidence>
<organism evidence="12 13">
    <name type="scientific">Sporosarcina aquimarina</name>
    <dbReference type="NCBI Taxonomy" id="114975"/>
    <lineage>
        <taxon>Bacteria</taxon>
        <taxon>Bacillati</taxon>
        <taxon>Bacillota</taxon>
        <taxon>Bacilli</taxon>
        <taxon>Bacillales</taxon>
        <taxon>Caryophanaceae</taxon>
        <taxon>Sporosarcina</taxon>
    </lineage>
</organism>
<dbReference type="InterPro" id="IPR013762">
    <property type="entry name" value="Integrase-like_cat_sf"/>
</dbReference>
<dbReference type="InterPro" id="IPR004107">
    <property type="entry name" value="Integrase_SAM-like_N"/>
</dbReference>
<dbReference type="InterPro" id="IPR044068">
    <property type="entry name" value="CB"/>
</dbReference>
<sequence length="280" mass="32866">MLLSEAWQKYKSDKRIEGYSSLTLKTYGYQYDLLMRYLGDANMEEITTDNLKQYLGEAAEYLKPSSLGHRVRFVKSLFRWTHEEGFILKNPASKLKEPKIGKSVPRFLTKHEIEHLRESCQTSRENALFEFFYSTGCRIGEVAKLNRDDIDFAGNSVIVHGKGDREREVYFNVRCSIWLKRYLDERKDENPCLFATERNPIKRMSIDSLRYVVKQISNRADIKKSIHPHQLRHSYATHMIDNGAPLEVIQSLLGHEKSETTRIYAQLSGKLRYDLYTKYF</sequence>
<evidence type="ECO:0000256" key="3">
    <source>
        <dbReference type="ARBA" id="ARBA00022618"/>
    </source>
</evidence>
<dbReference type="PROSITE" id="PS51900">
    <property type="entry name" value="CB"/>
    <property type="match status" value="1"/>
</dbReference>
<protein>
    <submittedName>
        <fullName evidence="12">Tyrosine-type recombinase/integrase</fullName>
    </submittedName>
</protein>
<dbReference type="RefSeq" id="WP_317935589.1">
    <property type="nucleotide sequence ID" value="NZ_JAUBDH010000004.1"/>
</dbReference>
<reference evidence="12 13" key="1">
    <citation type="submission" date="2023-06" db="EMBL/GenBank/DDBJ databases">
        <title>Sporosarcina sp. nov., isolated from Korean traditional fermented seafood 'Jeotgal'.</title>
        <authorList>
            <person name="Yang A.-I."/>
            <person name="Shin N.-R."/>
        </authorList>
    </citation>
    <scope>NUCLEOTIDE SEQUENCE [LARGE SCALE GENOMIC DNA]</scope>
    <source>
        <strain evidence="12 13">KCTC3840</strain>
    </source>
</reference>
<dbReference type="Pfam" id="PF00589">
    <property type="entry name" value="Phage_integrase"/>
    <property type="match status" value="1"/>
</dbReference>
<keyword evidence="2" id="KW-0963">Cytoplasm</keyword>
<dbReference type="PANTHER" id="PTHR30349">
    <property type="entry name" value="PHAGE INTEGRASE-RELATED"/>
    <property type="match status" value="1"/>
</dbReference>
<evidence type="ECO:0000256" key="4">
    <source>
        <dbReference type="ARBA" id="ARBA00022829"/>
    </source>
</evidence>
<dbReference type="InterPro" id="IPR011010">
    <property type="entry name" value="DNA_brk_join_enz"/>
</dbReference>
<proteinExistence type="predicted"/>
<keyword evidence="8" id="KW-0131">Cell cycle</keyword>
<dbReference type="Proteomes" id="UP001280629">
    <property type="component" value="Unassembled WGS sequence"/>
</dbReference>
<comment type="subcellular location">
    <subcellularLocation>
        <location evidence="1">Cytoplasm</location>
    </subcellularLocation>
</comment>
<dbReference type="SUPFAM" id="SSF56349">
    <property type="entry name" value="DNA breaking-rejoining enzymes"/>
    <property type="match status" value="1"/>
</dbReference>
<accession>A0ABU4FZH5</accession>
<evidence type="ECO:0000313" key="13">
    <source>
        <dbReference type="Proteomes" id="UP001280629"/>
    </source>
</evidence>
<evidence type="ECO:0000259" key="11">
    <source>
        <dbReference type="PROSITE" id="PS51900"/>
    </source>
</evidence>
<keyword evidence="13" id="KW-1185">Reference proteome</keyword>
<gene>
    <name evidence="12" type="ORF">QT716_08265</name>
</gene>
<keyword evidence="6 9" id="KW-0238">DNA-binding</keyword>
<dbReference type="Pfam" id="PF02899">
    <property type="entry name" value="Phage_int_SAM_1"/>
    <property type="match status" value="1"/>
</dbReference>
<evidence type="ECO:0000313" key="12">
    <source>
        <dbReference type="EMBL" id="MDW0110051.1"/>
    </source>
</evidence>
<feature type="domain" description="Core-binding (CB)" evidence="11">
    <location>
        <begin position="1"/>
        <end position="82"/>
    </location>
</feature>
<evidence type="ECO:0000256" key="9">
    <source>
        <dbReference type="PROSITE-ProRule" id="PRU01248"/>
    </source>
</evidence>
<keyword evidence="5" id="KW-0229">DNA integration</keyword>
<dbReference type="EMBL" id="JAUBDH010000004">
    <property type="protein sequence ID" value="MDW0110051.1"/>
    <property type="molecule type" value="Genomic_DNA"/>
</dbReference>
<dbReference type="Gene3D" id="1.10.150.130">
    <property type="match status" value="1"/>
</dbReference>
<evidence type="ECO:0000256" key="5">
    <source>
        <dbReference type="ARBA" id="ARBA00022908"/>
    </source>
</evidence>
<keyword evidence="3" id="KW-0132">Cell division</keyword>
<dbReference type="PANTHER" id="PTHR30349:SF77">
    <property type="entry name" value="TYROSINE RECOMBINASE XERC"/>
    <property type="match status" value="1"/>
</dbReference>
<comment type="caution">
    <text evidence="12">The sequence shown here is derived from an EMBL/GenBank/DDBJ whole genome shotgun (WGS) entry which is preliminary data.</text>
</comment>
<evidence type="ECO:0000259" key="10">
    <source>
        <dbReference type="PROSITE" id="PS51898"/>
    </source>
</evidence>
<dbReference type="Gene3D" id="1.10.443.10">
    <property type="entry name" value="Intergrase catalytic core"/>
    <property type="match status" value="1"/>
</dbReference>
<keyword evidence="4" id="KW-0159">Chromosome partition</keyword>
<name>A0ABU4FZH5_9BACL</name>
<dbReference type="PROSITE" id="PS51898">
    <property type="entry name" value="TYR_RECOMBINASE"/>
    <property type="match status" value="1"/>
</dbReference>
<dbReference type="InterPro" id="IPR002104">
    <property type="entry name" value="Integrase_catalytic"/>
</dbReference>
<evidence type="ECO:0000256" key="2">
    <source>
        <dbReference type="ARBA" id="ARBA00022490"/>
    </source>
</evidence>
<dbReference type="NCBIfam" id="NF040815">
    <property type="entry name" value="recomb_XerA_Arch"/>
    <property type="match status" value="1"/>
</dbReference>
<dbReference type="InterPro" id="IPR010998">
    <property type="entry name" value="Integrase_recombinase_N"/>
</dbReference>
<keyword evidence="7" id="KW-0233">DNA recombination</keyword>